<sequence>MKTITVAAIQMGPYPGSYTANMDKAVERLEHAVAEYSPEIVCFSEMMTGPYFCRVYDDAYFQFAESIPGPTTEIMAAQAKRHAINVIATLFEEENGTYYNTAVLFSKTGELVGKYRKTHIPKSSSPIMNSDEKYYFSPGDRLPVFELDGLTVGILICFDRSFPETFRVLTVKGAEIIFVPVCSWGARADAFQSELQVRAMENQVFVVAVNKAGWEQIEGEDGGRDHFGRSCIIGPLGKMEAYTGNEPWGIVAATLHLDKRALMKDTLVDWMKERRPELYRELGREK</sequence>
<reference evidence="3 4" key="1">
    <citation type="journal article" date="2017" name="ISME J.">
        <title>Energy and carbon metabolisms in a deep terrestrial subsurface fluid microbial community.</title>
        <authorList>
            <person name="Momper L."/>
            <person name="Jungbluth S.P."/>
            <person name="Lee M.D."/>
            <person name="Amend J.P."/>
        </authorList>
    </citation>
    <scope>NUCLEOTIDE SEQUENCE [LARGE SCALE GENOMIC DNA]</scope>
    <source>
        <strain evidence="3">SURF_5</strain>
    </source>
</reference>
<dbReference type="Pfam" id="PF00795">
    <property type="entry name" value="CN_hydrolase"/>
    <property type="match status" value="1"/>
</dbReference>
<gene>
    <name evidence="3" type="ORF">C4520_04610</name>
</gene>
<dbReference type="InterPro" id="IPR003010">
    <property type="entry name" value="C-N_Hydrolase"/>
</dbReference>
<evidence type="ECO:0000313" key="4">
    <source>
        <dbReference type="Proteomes" id="UP000265882"/>
    </source>
</evidence>
<dbReference type="GO" id="GO:0016811">
    <property type="term" value="F:hydrolase activity, acting on carbon-nitrogen (but not peptide) bonds, in linear amides"/>
    <property type="evidence" value="ECO:0007669"/>
    <property type="project" value="TreeGrafter"/>
</dbReference>
<proteinExistence type="predicted"/>
<organism evidence="3 4">
    <name type="scientific">Abyssobacteria bacterium (strain SURF_5)</name>
    <dbReference type="NCBI Taxonomy" id="2093360"/>
    <lineage>
        <taxon>Bacteria</taxon>
        <taxon>Pseudomonadati</taxon>
        <taxon>Candidatus Hydrogenedentota</taxon>
        <taxon>Candidatus Abyssobacteria</taxon>
    </lineage>
</organism>
<evidence type="ECO:0000259" key="2">
    <source>
        <dbReference type="PROSITE" id="PS50263"/>
    </source>
</evidence>
<dbReference type="SUPFAM" id="SSF56317">
    <property type="entry name" value="Carbon-nitrogen hydrolase"/>
    <property type="match status" value="1"/>
</dbReference>
<keyword evidence="1 3" id="KW-0378">Hydrolase</keyword>
<name>A0A3A4P017_ABYX5</name>
<dbReference type="Gene3D" id="3.60.110.10">
    <property type="entry name" value="Carbon-nitrogen hydrolase"/>
    <property type="match status" value="1"/>
</dbReference>
<dbReference type="InterPro" id="IPR050345">
    <property type="entry name" value="Aliph_Amidase/BUP"/>
</dbReference>
<feature type="domain" description="CN hydrolase" evidence="2">
    <location>
        <begin position="4"/>
        <end position="257"/>
    </location>
</feature>
<comment type="caution">
    <text evidence="3">The sequence shown here is derived from an EMBL/GenBank/DDBJ whole genome shotgun (WGS) entry which is preliminary data.</text>
</comment>
<dbReference type="Proteomes" id="UP000265882">
    <property type="component" value="Unassembled WGS sequence"/>
</dbReference>
<dbReference type="PANTHER" id="PTHR43674">
    <property type="entry name" value="NITRILASE C965.09-RELATED"/>
    <property type="match status" value="1"/>
</dbReference>
<evidence type="ECO:0000313" key="3">
    <source>
        <dbReference type="EMBL" id="RJP24175.1"/>
    </source>
</evidence>
<dbReference type="AlphaFoldDB" id="A0A3A4P017"/>
<dbReference type="CDD" id="cd07197">
    <property type="entry name" value="nitrilase"/>
    <property type="match status" value="1"/>
</dbReference>
<dbReference type="EMBL" id="QZKU01000039">
    <property type="protein sequence ID" value="RJP24175.1"/>
    <property type="molecule type" value="Genomic_DNA"/>
</dbReference>
<dbReference type="PANTHER" id="PTHR43674:SF16">
    <property type="entry name" value="CARBON-NITROGEN FAMILY, PUTATIVE (AFU_ORTHOLOGUE AFUA_5G02350)-RELATED"/>
    <property type="match status" value="1"/>
</dbReference>
<dbReference type="PROSITE" id="PS50263">
    <property type="entry name" value="CN_HYDROLASE"/>
    <property type="match status" value="1"/>
</dbReference>
<evidence type="ECO:0000256" key="1">
    <source>
        <dbReference type="ARBA" id="ARBA00022801"/>
    </source>
</evidence>
<protein>
    <submittedName>
        <fullName evidence="3">Carbon-nitrogen hydrolase family protein</fullName>
    </submittedName>
</protein>
<dbReference type="InterPro" id="IPR036526">
    <property type="entry name" value="C-N_Hydrolase_sf"/>
</dbReference>
<accession>A0A3A4P017</accession>